<dbReference type="eggNOG" id="COG2378">
    <property type="taxonomic scope" value="Bacteria"/>
</dbReference>
<evidence type="ECO:0000313" key="3">
    <source>
        <dbReference type="EMBL" id="ADL26449.1"/>
    </source>
</evidence>
<dbReference type="Pfam" id="PF25583">
    <property type="entry name" value="WCX"/>
    <property type="match status" value="1"/>
</dbReference>
<dbReference type="PANTHER" id="PTHR34580:SF1">
    <property type="entry name" value="PROTEIN PAFC"/>
    <property type="match status" value="1"/>
</dbReference>
<dbReference type="Proteomes" id="UP000000517">
    <property type="component" value="Chromosome"/>
</dbReference>
<dbReference type="InterPro" id="IPR026881">
    <property type="entry name" value="WYL_dom"/>
</dbReference>
<dbReference type="InterPro" id="IPR051534">
    <property type="entry name" value="CBASS_pafABC_assoc_protein"/>
</dbReference>
<protein>
    <submittedName>
        <fullName evidence="3">Uncharacterized protein</fullName>
    </submittedName>
</protein>
<dbReference type="KEGG" id="fsc:FSU_1525"/>
<dbReference type="STRING" id="59374.FSU_1525"/>
<dbReference type="InterPro" id="IPR057727">
    <property type="entry name" value="WCX_dom"/>
</dbReference>
<name>D9SAH3_FIBSS</name>
<evidence type="ECO:0000313" key="4">
    <source>
        <dbReference type="Proteomes" id="UP000000517"/>
    </source>
</evidence>
<dbReference type="HOGENOM" id="CLU_818236_0_0_0"/>
<dbReference type="Pfam" id="PF13280">
    <property type="entry name" value="WYL"/>
    <property type="match status" value="1"/>
</dbReference>
<evidence type="ECO:0000259" key="2">
    <source>
        <dbReference type="Pfam" id="PF25583"/>
    </source>
</evidence>
<organism evidence="3 4">
    <name type="scientific">Fibrobacter succinogenes (strain ATCC 19169 / S85)</name>
    <dbReference type="NCBI Taxonomy" id="59374"/>
    <lineage>
        <taxon>Bacteria</taxon>
        <taxon>Pseudomonadati</taxon>
        <taxon>Fibrobacterota</taxon>
        <taxon>Fibrobacteria</taxon>
        <taxon>Fibrobacterales</taxon>
        <taxon>Fibrobacteraceae</taxon>
        <taxon>Fibrobacter</taxon>
    </lineage>
</organism>
<dbReference type="PROSITE" id="PS52050">
    <property type="entry name" value="WYL"/>
    <property type="match status" value="1"/>
</dbReference>
<sequence>MTRKEVFMENPGRGERMVRIFVYLMAHYNNRYSVTDIMQHLDIPANELRSVQRDMQALTNLESRYIQRITDSGKTYYQAALERANKLVFPEFGDMVLHFVFLQRIANLYPATASLIDDLTKRITQDLPAKQQDVLKSYSKELSGRILFMGTPPNYDEDVSKHLPTILNAIRQKRKVQIKYTDNWGTPSDKPRIPLMVAISHGDIYIGCVSQHHPDKTYALKLQRIESVKLLKETFEEDPKVVESLRKRIRTGSLLLGEQNPQEEKVVIYFPKYAKNFLKERPYHRSMEMEDAPGDEIRVTMKVEVNELLKQWIMYYGNIATVEQPKKLRQMILETAKKLVEKYEK</sequence>
<proteinExistence type="predicted"/>
<gene>
    <name evidence="3" type="ordered locus">FSU_1525</name>
</gene>
<feature type="domain" description="WYL" evidence="1">
    <location>
        <begin position="162"/>
        <end position="229"/>
    </location>
</feature>
<dbReference type="PANTHER" id="PTHR34580">
    <property type="match status" value="1"/>
</dbReference>
<dbReference type="RefSeq" id="WP_014545805.1">
    <property type="nucleotide sequence ID" value="NC_013410.1"/>
</dbReference>
<accession>D9SAH3</accession>
<dbReference type="EMBL" id="CP002158">
    <property type="protein sequence ID" value="ADL26449.1"/>
    <property type="molecule type" value="Genomic_DNA"/>
</dbReference>
<dbReference type="AlphaFoldDB" id="D9SAH3"/>
<reference evidence="4" key="1">
    <citation type="submission" date="2010-08" db="EMBL/GenBank/DDBJ databases">
        <title>Complete sequence of Fibrobacter succinogenes subsp. succinogenes S85.</title>
        <authorList>
            <person name="Durkin A.S."/>
            <person name="Nelson K.E."/>
            <person name="Morrison M."/>
            <person name="Forsberg C.W."/>
            <person name="Wilson D.B."/>
            <person name="Russell J.B."/>
            <person name="Cann I.K.O."/>
            <person name="Mackie R.I."/>
            <person name="White B.A."/>
        </authorList>
    </citation>
    <scope>NUCLEOTIDE SEQUENCE [LARGE SCALE GENOMIC DNA]</scope>
    <source>
        <strain evidence="4">ATCC 19169 / S85</strain>
    </source>
</reference>
<evidence type="ECO:0000259" key="1">
    <source>
        <dbReference type="Pfam" id="PF13280"/>
    </source>
</evidence>
<feature type="domain" description="WCX" evidence="2">
    <location>
        <begin position="264"/>
        <end position="339"/>
    </location>
</feature>